<dbReference type="AlphaFoldDB" id="A0A3N7HJ11"/>
<feature type="chain" id="PRO_5018272334" evidence="1">
    <location>
        <begin position="22"/>
        <end position="195"/>
    </location>
</feature>
<dbReference type="Proteomes" id="UP000267464">
    <property type="component" value="Unassembled WGS sequence"/>
</dbReference>
<protein>
    <submittedName>
        <fullName evidence="2">Uncharacterized protein</fullName>
    </submittedName>
</protein>
<sequence length="195" mass="21572">MKQRFWAAITAALLVTSCASPYGKNTLFGGYSDTRIDDSHYLVRFDGNGNSSQDRVWNFWIYRCAELTKEKGYAYFALERSPGKTSSARQIEDQILALREGGDETRLMPTKGASYVPIYIPGSTITTWHTNAVVSMMGDPLPENTVAFRAQAIIDQLDAYIKSDGKVAPPSRDEIFRNAVVLRKATPATGFSGTL</sequence>
<evidence type="ECO:0000313" key="3">
    <source>
        <dbReference type="Proteomes" id="UP000267464"/>
    </source>
</evidence>
<reference evidence="2 3" key="1">
    <citation type="submission" date="2018-08" db="EMBL/GenBank/DDBJ databases">
        <authorList>
            <person name="Khan S.A."/>
            <person name="Jeon C.O."/>
            <person name="Chun B.H."/>
            <person name="Jeong S.E."/>
        </authorList>
    </citation>
    <scope>NUCLEOTIDE SEQUENCE [LARGE SCALE GENOMIC DNA]</scope>
    <source>
        <strain evidence="2 3">S-16</strain>
    </source>
</reference>
<dbReference type="RefSeq" id="WP_124543434.1">
    <property type="nucleotide sequence ID" value="NZ_QUSW01000010.1"/>
</dbReference>
<reference evidence="2 3" key="2">
    <citation type="submission" date="2018-12" db="EMBL/GenBank/DDBJ databases">
        <title>Rhizobacter gummiphilus sp. nov., a rubber-degrading bacterium isolated from the soil of a botanical garden in Japan.</title>
        <authorList>
            <person name="Shunsuke S.S."/>
        </authorList>
    </citation>
    <scope>NUCLEOTIDE SEQUENCE [LARGE SCALE GENOMIC DNA]</scope>
    <source>
        <strain evidence="2 3">S-16</strain>
    </source>
</reference>
<proteinExistence type="predicted"/>
<keyword evidence="3" id="KW-1185">Reference proteome</keyword>
<dbReference type="EMBL" id="QUSW01000010">
    <property type="protein sequence ID" value="RQP21493.1"/>
    <property type="molecule type" value="Genomic_DNA"/>
</dbReference>
<name>A0A3N7HJ11_9BURK</name>
<feature type="signal peptide" evidence="1">
    <location>
        <begin position="1"/>
        <end position="21"/>
    </location>
</feature>
<organism evidence="2 3">
    <name type="scientific">Piscinibacter terrae</name>
    <dbReference type="NCBI Taxonomy" id="2496871"/>
    <lineage>
        <taxon>Bacteria</taxon>
        <taxon>Pseudomonadati</taxon>
        <taxon>Pseudomonadota</taxon>
        <taxon>Betaproteobacteria</taxon>
        <taxon>Burkholderiales</taxon>
        <taxon>Sphaerotilaceae</taxon>
        <taxon>Piscinibacter</taxon>
    </lineage>
</organism>
<comment type="caution">
    <text evidence="2">The sequence shown here is derived from an EMBL/GenBank/DDBJ whole genome shotgun (WGS) entry which is preliminary data.</text>
</comment>
<dbReference type="PROSITE" id="PS51257">
    <property type="entry name" value="PROKAR_LIPOPROTEIN"/>
    <property type="match status" value="1"/>
</dbReference>
<dbReference type="NCBIfam" id="NF047637">
    <property type="entry name" value="lipo_CC0125"/>
    <property type="match status" value="1"/>
</dbReference>
<dbReference type="OrthoDB" id="7172943at2"/>
<accession>A0A3N7HJ11</accession>
<evidence type="ECO:0000313" key="2">
    <source>
        <dbReference type="EMBL" id="RQP21493.1"/>
    </source>
</evidence>
<keyword evidence="1" id="KW-0732">Signal</keyword>
<evidence type="ECO:0000256" key="1">
    <source>
        <dbReference type="SAM" id="SignalP"/>
    </source>
</evidence>
<gene>
    <name evidence="2" type="ORF">DZC73_26600</name>
</gene>